<dbReference type="EMBL" id="AB854109">
    <property type="protein sequence ID" value="BAN92360.1"/>
    <property type="molecule type" value="Genomic_DNA"/>
</dbReference>
<evidence type="ECO:0000313" key="1">
    <source>
        <dbReference type="EMBL" id="BAN92360.1"/>
    </source>
</evidence>
<proteinExistence type="predicted"/>
<dbReference type="GeneID" id="17699676"/>
<name>U3TK18_9CAUD</name>
<dbReference type="RefSeq" id="YP_008853937.1">
    <property type="nucleotide sequence ID" value="NC_022917.1"/>
</dbReference>
<dbReference type="KEGG" id="vg:17699676"/>
<sequence length="109" mass="11822">MRASLPLLPYGRVLTLTDSRRTFQRLADASCEGCDGMAASTADGWVLGWFDGNPATLVHECVHVALWLLADVGIDPQAERGEPMAYLVDSMFTRCLAAGQNRAGRPRKG</sequence>
<dbReference type="Proteomes" id="UP000016888">
    <property type="component" value="Segment"/>
</dbReference>
<accession>U3TK18</accession>
<organism evidence="1 2">
    <name type="scientific">Ralstonia phage RSB3</name>
    <dbReference type="NCBI Taxonomy" id="1402875"/>
    <lineage>
        <taxon>Viruses</taxon>
        <taxon>Duplodnaviria</taxon>
        <taxon>Heunggongvirae</taxon>
        <taxon>Uroviricota</taxon>
        <taxon>Caudoviricetes</taxon>
        <taxon>Autographivirales</taxon>
        <taxon>Autoscriptoviridae</taxon>
        <taxon>Jiaoyazivirus</taxon>
        <taxon>Jiaoyazivirus RSB3</taxon>
    </lineage>
</organism>
<reference evidence="1 2" key="1">
    <citation type="submission" date="2013-09" db="EMBL/GenBank/DDBJ databases">
        <title>Genomic characterization of Ralstonia solanacearum phage phiRSB3.</title>
        <authorList>
            <person name="Kawasaki T."/>
            <person name="Matsunami M."/>
            <person name="Fujie M."/>
            <person name="Yamada T."/>
        </authorList>
    </citation>
    <scope>NUCLEOTIDE SEQUENCE [LARGE SCALE GENOMIC DNA]</scope>
</reference>
<keyword evidence="2" id="KW-1185">Reference proteome</keyword>
<evidence type="ECO:0000313" key="2">
    <source>
        <dbReference type="Proteomes" id="UP000016888"/>
    </source>
</evidence>
<dbReference type="OrthoDB" id="12191at10239"/>
<protein>
    <submittedName>
        <fullName evidence="1">Uncharacterized protein</fullName>
    </submittedName>
</protein>